<proteinExistence type="inferred from homology"/>
<name>A0ABD3BXB8_9LAMI</name>
<gene>
    <name evidence="9" type="ORF">CASFOL_034140</name>
</gene>
<accession>A0ABD3BXB8</accession>
<comment type="caution">
    <text evidence="9">The sequence shown here is derived from an EMBL/GenBank/DDBJ whole genome shotgun (WGS) entry which is preliminary data.</text>
</comment>
<dbReference type="AlphaFoldDB" id="A0ABD3BXB8"/>
<sequence length="401" mass="45263">MSSSFLFCINLALLITFFLFVFAEATNNHNLLQGSIRGLNHSFGLDANFVNDETLDNKSEIVEKLFRFPSLANNHIAYLGQHVGYVELHNSTGGRARMFYYFFESRVHDANAPVVVWLTGGPGCSSSLALFSANGPFKVTRNLKLVRNEYSWDKVANIIFIDQPIGTGFSYSSDPARDIPTTSEGVAVNLYDFMQGFFGQHPGLANNDFYITGESYAGHYIPAFAAYVHHANKNNQGRHINLKGMAIGNGMTNSRLQYVAYPDYALNNNLISQSMYKNLEPLVANCQEKTKDCDSGTHYNRDACIQAYHYCDEIRKTIFRANPHLNGNWKWVHDMKWSGQRGFKRASEVSFIVNRTEAGSQKSYGNLMYLKVHNAGHMVPMDQPKAALEMLRRWIHGHIPL</sequence>
<evidence type="ECO:0000256" key="1">
    <source>
        <dbReference type="ARBA" id="ARBA00004613"/>
    </source>
</evidence>
<dbReference type="GO" id="GO:0006508">
    <property type="term" value="P:proteolysis"/>
    <property type="evidence" value="ECO:0007669"/>
    <property type="project" value="UniProtKB-KW"/>
</dbReference>
<evidence type="ECO:0000313" key="10">
    <source>
        <dbReference type="Proteomes" id="UP001632038"/>
    </source>
</evidence>
<dbReference type="InterPro" id="IPR033124">
    <property type="entry name" value="Ser_caboxypep_his_AS"/>
</dbReference>
<keyword evidence="4 8" id="KW-0121">Carboxypeptidase</keyword>
<dbReference type="InterPro" id="IPR029058">
    <property type="entry name" value="AB_hydrolase_fold"/>
</dbReference>
<evidence type="ECO:0000256" key="8">
    <source>
        <dbReference type="RuleBase" id="RU361156"/>
    </source>
</evidence>
<evidence type="ECO:0000256" key="5">
    <source>
        <dbReference type="ARBA" id="ARBA00022670"/>
    </source>
</evidence>
<dbReference type="InterPro" id="IPR001563">
    <property type="entry name" value="Peptidase_S10"/>
</dbReference>
<feature type="signal peptide" evidence="8">
    <location>
        <begin position="1"/>
        <end position="25"/>
    </location>
</feature>
<keyword evidence="10" id="KW-1185">Reference proteome</keyword>
<dbReference type="InterPro" id="IPR018202">
    <property type="entry name" value="Ser_caboxypep_ser_AS"/>
</dbReference>
<keyword evidence="6 8" id="KW-0378">Hydrolase</keyword>
<keyword evidence="3" id="KW-0964">Secreted</keyword>
<dbReference type="GO" id="GO:0005576">
    <property type="term" value="C:extracellular region"/>
    <property type="evidence" value="ECO:0007669"/>
    <property type="project" value="UniProtKB-SubCell"/>
</dbReference>
<dbReference type="Proteomes" id="UP001632038">
    <property type="component" value="Unassembled WGS sequence"/>
</dbReference>
<dbReference type="SUPFAM" id="SSF53474">
    <property type="entry name" value="alpha/beta-Hydrolases"/>
    <property type="match status" value="1"/>
</dbReference>
<dbReference type="EC" id="3.4.16.-" evidence="8"/>
<organism evidence="9 10">
    <name type="scientific">Castilleja foliolosa</name>
    <dbReference type="NCBI Taxonomy" id="1961234"/>
    <lineage>
        <taxon>Eukaryota</taxon>
        <taxon>Viridiplantae</taxon>
        <taxon>Streptophyta</taxon>
        <taxon>Embryophyta</taxon>
        <taxon>Tracheophyta</taxon>
        <taxon>Spermatophyta</taxon>
        <taxon>Magnoliopsida</taxon>
        <taxon>eudicotyledons</taxon>
        <taxon>Gunneridae</taxon>
        <taxon>Pentapetalae</taxon>
        <taxon>asterids</taxon>
        <taxon>lamiids</taxon>
        <taxon>Lamiales</taxon>
        <taxon>Orobanchaceae</taxon>
        <taxon>Pedicularideae</taxon>
        <taxon>Castillejinae</taxon>
        <taxon>Castilleja</taxon>
    </lineage>
</organism>
<evidence type="ECO:0000313" key="9">
    <source>
        <dbReference type="EMBL" id="KAL3621944.1"/>
    </source>
</evidence>
<dbReference type="PRINTS" id="PR00724">
    <property type="entry name" value="CRBOXYPTASEC"/>
</dbReference>
<keyword evidence="8" id="KW-0732">Signal</keyword>
<dbReference type="PANTHER" id="PTHR11802">
    <property type="entry name" value="SERINE PROTEASE FAMILY S10 SERINE CARBOXYPEPTIDASE"/>
    <property type="match status" value="1"/>
</dbReference>
<feature type="chain" id="PRO_5044527298" description="Carboxypeptidase" evidence="8">
    <location>
        <begin position="26"/>
        <end position="401"/>
    </location>
</feature>
<evidence type="ECO:0000256" key="2">
    <source>
        <dbReference type="ARBA" id="ARBA00009431"/>
    </source>
</evidence>
<keyword evidence="7" id="KW-0325">Glycoprotein</keyword>
<dbReference type="EMBL" id="JAVIJP010000061">
    <property type="protein sequence ID" value="KAL3621944.1"/>
    <property type="molecule type" value="Genomic_DNA"/>
</dbReference>
<dbReference type="Pfam" id="PF00450">
    <property type="entry name" value="Peptidase_S10"/>
    <property type="match status" value="2"/>
</dbReference>
<evidence type="ECO:0000256" key="6">
    <source>
        <dbReference type="ARBA" id="ARBA00022801"/>
    </source>
</evidence>
<comment type="similarity">
    <text evidence="2 8">Belongs to the peptidase S10 family.</text>
</comment>
<dbReference type="GO" id="GO:0004185">
    <property type="term" value="F:serine-type carboxypeptidase activity"/>
    <property type="evidence" value="ECO:0007669"/>
    <property type="project" value="UniProtKB-UniRule"/>
</dbReference>
<protein>
    <recommendedName>
        <fullName evidence="8">Carboxypeptidase</fullName>
        <ecNumber evidence="8">3.4.16.-</ecNumber>
    </recommendedName>
</protein>
<dbReference type="PROSITE" id="PS00131">
    <property type="entry name" value="CARBOXYPEPT_SER_SER"/>
    <property type="match status" value="1"/>
</dbReference>
<reference evidence="10" key="1">
    <citation type="journal article" date="2024" name="IScience">
        <title>Strigolactones Initiate the Formation of Haustorium-like Structures in Castilleja.</title>
        <authorList>
            <person name="Buerger M."/>
            <person name="Peterson D."/>
            <person name="Chory J."/>
        </authorList>
    </citation>
    <scope>NUCLEOTIDE SEQUENCE [LARGE SCALE GENOMIC DNA]</scope>
</reference>
<evidence type="ECO:0000256" key="7">
    <source>
        <dbReference type="ARBA" id="ARBA00023180"/>
    </source>
</evidence>
<evidence type="ECO:0000256" key="3">
    <source>
        <dbReference type="ARBA" id="ARBA00022525"/>
    </source>
</evidence>
<keyword evidence="5 8" id="KW-0645">Protease</keyword>
<comment type="subcellular location">
    <subcellularLocation>
        <location evidence="1">Secreted</location>
    </subcellularLocation>
</comment>
<evidence type="ECO:0000256" key="4">
    <source>
        <dbReference type="ARBA" id="ARBA00022645"/>
    </source>
</evidence>
<dbReference type="PROSITE" id="PS00560">
    <property type="entry name" value="CARBOXYPEPT_SER_HIS"/>
    <property type="match status" value="1"/>
</dbReference>
<dbReference type="PANTHER" id="PTHR11802:SF350">
    <property type="entry name" value="CARBOXYPEPTIDASE"/>
    <property type="match status" value="1"/>
</dbReference>
<dbReference type="Gene3D" id="3.40.50.1820">
    <property type="entry name" value="alpha/beta hydrolase"/>
    <property type="match status" value="2"/>
</dbReference>